<dbReference type="InterPro" id="IPR025528">
    <property type="entry name" value="BrnA_antitoxin"/>
</dbReference>
<name>A0AAJ0UEN4_HALSE</name>
<dbReference type="AlphaFoldDB" id="A0AAJ0UEN4"/>
<proteinExistence type="predicted"/>
<dbReference type="RefSeq" id="WP_201244473.1">
    <property type="nucleotide sequence ID" value="NZ_NHSF01000038.1"/>
</dbReference>
<protein>
    <recommendedName>
        <fullName evidence="3">BrnA antitoxin of type II toxin-antitoxin system</fullName>
    </recommendedName>
</protein>
<reference evidence="1" key="2">
    <citation type="journal article" date="2020" name="Microorganisms">
        <title>Osmotic Adaptation and Compatible Solute Biosynthesis of Phototrophic Bacteria as Revealed from Genome Analyses.</title>
        <authorList>
            <person name="Imhoff J.F."/>
            <person name="Rahn T."/>
            <person name="Kunzel S."/>
            <person name="Keller A."/>
            <person name="Neulinger S.C."/>
        </authorList>
    </citation>
    <scope>NUCLEOTIDE SEQUENCE</scope>
    <source>
        <strain evidence="1">DSM 4395</strain>
    </source>
</reference>
<dbReference type="Proteomes" id="UP001296967">
    <property type="component" value="Unassembled WGS sequence"/>
</dbReference>
<organism evidence="1 2">
    <name type="scientific">Halochromatium salexigens</name>
    <name type="common">Chromatium salexigens</name>
    <dbReference type="NCBI Taxonomy" id="49447"/>
    <lineage>
        <taxon>Bacteria</taxon>
        <taxon>Pseudomonadati</taxon>
        <taxon>Pseudomonadota</taxon>
        <taxon>Gammaproteobacteria</taxon>
        <taxon>Chromatiales</taxon>
        <taxon>Chromatiaceae</taxon>
        <taxon>Halochromatium</taxon>
    </lineage>
</organism>
<sequence length="65" mass="7318">MREHYDVSHGQQGSVINADGKTRVTLYLDDDLLAVLRERAAAQGQGYQTLIYEILRGSWVKRAAL</sequence>
<evidence type="ECO:0000313" key="2">
    <source>
        <dbReference type="Proteomes" id="UP001296967"/>
    </source>
</evidence>
<evidence type="ECO:0000313" key="1">
    <source>
        <dbReference type="EMBL" id="MBK5930054.1"/>
    </source>
</evidence>
<keyword evidence="2" id="KW-1185">Reference proteome</keyword>
<accession>A0AAJ0UEN4</accession>
<dbReference type="Pfam" id="PF14384">
    <property type="entry name" value="BrnA_antitoxin"/>
    <property type="match status" value="1"/>
</dbReference>
<dbReference type="EMBL" id="NHSF01000038">
    <property type="protein sequence ID" value="MBK5930054.1"/>
    <property type="molecule type" value="Genomic_DNA"/>
</dbReference>
<gene>
    <name evidence="1" type="ORF">CCR82_05820</name>
</gene>
<reference evidence="1" key="1">
    <citation type="submission" date="2017-05" db="EMBL/GenBank/DDBJ databases">
        <authorList>
            <person name="Imhoff J.F."/>
            <person name="Rahn T."/>
            <person name="Kuenzel S."/>
            <person name="Neulinger S.C."/>
        </authorList>
    </citation>
    <scope>NUCLEOTIDE SEQUENCE</scope>
    <source>
        <strain evidence="1">DSM 4395</strain>
    </source>
</reference>
<evidence type="ECO:0008006" key="3">
    <source>
        <dbReference type="Google" id="ProtNLM"/>
    </source>
</evidence>
<comment type="caution">
    <text evidence="1">The sequence shown here is derived from an EMBL/GenBank/DDBJ whole genome shotgun (WGS) entry which is preliminary data.</text>
</comment>